<keyword evidence="12" id="KW-1185">Reference proteome</keyword>
<dbReference type="PaxDb" id="3880-AET02283"/>
<dbReference type="STRING" id="3880.G7LFB5"/>
<dbReference type="InterPro" id="IPR001841">
    <property type="entry name" value="Znf_RING"/>
</dbReference>
<dbReference type="Pfam" id="PF13639">
    <property type="entry name" value="zf-RING_2"/>
    <property type="match status" value="1"/>
</dbReference>
<evidence type="ECO:0000256" key="1">
    <source>
        <dbReference type="ARBA" id="ARBA00022723"/>
    </source>
</evidence>
<dbReference type="GO" id="GO:0008270">
    <property type="term" value="F:zinc ion binding"/>
    <property type="evidence" value="ECO:0007669"/>
    <property type="project" value="UniProtKB-KW"/>
</dbReference>
<feature type="domain" description="RING-type" evidence="9">
    <location>
        <begin position="58"/>
        <end position="102"/>
    </location>
</feature>
<evidence type="ECO:0000256" key="8">
    <source>
        <dbReference type="PROSITE-ProRule" id="PRU00175"/>
    </source>
</evidence>
<organism evidence="10 12">
    <name type="scientific">Medicago truncatula</name>
    <name type="common">Barrel medic</name>
    <name type="synonym">Medicago tribuloides</name>
    <dbReference type="NCBI Taxonomy" id="3880"/>
    <lineage>
        <taxon>Eukaryota</taxon>
        <taxon>Viridiplantae</taxon>
        <taxon>Streptophyta</taxon>
        <taxon>Embryophyta</taxon>
        <taxon>Tracheophyta</taxon>
        <taxon>Spermatophyta</taxon>
        <taxon>Magnoliopsida</taxon>
        <taxon>eudicotyledons</taxon>
        <taxon>Gunneridae</taxon>
        <taxon>Pentapetalae</taxon>
        <taxon>rosids</taxon>
        <taxon>fabids</taxon>
        <taxon>Fabales</taxon>
        <taxon>Fabaceae</taxon>
        <taxon>Papilionoideae</taxon>
        <taxon>50 kb inversion clade</taxon>
        <taxon>NPAAA clade</taxon>
        <taxon>Hologalegina</taxon>
        <taxon>IRL clade</taxon>
        <taxon>Trifolieae</taxon>
        <taxon>Medicago</taxon>
    </lineage>
</organism>
<dbReference type="InterPro" id="IPR017907">
    <property type="entry name" value="Znf_RING_CS"/>
</dbReference>
<evidence type="ECO:0000256" key="5">
    <source>
        <dbReference type="ARBA" id="ARBA00022806"/>
    </source>
</evidence>
<dbReference type="PROSITE" id="PS00518">
    <property type="entry name" value="ZF_RING_1"/>
    <property type="match status" value="1"/>
</dbReference>
<dbReference type="Proteomes" id="UP000002051">
    <property type="component" value="Chromosome 8"/>
</dbReference>
<reference evidence="11" key="3">
    <citation type="submission" date="2015-04" db="UniProtKB">
        <authorList>
            <consortium name="EnsemblPlants"/>
        </authorList>
    </citation>
    <scope>IDENTIFICATION</scope>
    <source>
        <strain evidence="11">cv. Jemalong A17</strain>
    </source>
</reference>
<keyword evidence="4" id="KW-0378">Hydrolase</keyword>
<dbReference type="GO" id="GO:0004386">
    <property type="term" value="F:helicase activity"/>
    <property type="evidence" value="ECO:0007669"/>
    <property type="project" value="UniProtKB-KW"/>
</dbReference>
<evidence type="ECO:0000313" key="11">
    <source>
        <dbReference type="EnsemblPlants" id="AET02283"/>
    </source>
</evidence>
<keyword evidence="1" id="KW-0479">Metal-binding</keyword>
<dbReference type="GO" id="GO:0008094">
    <property type="term" value="F:ATP-dependent activity, acting on DNA"/>
    <property type="evidence" value="ECO:0000318"/>
    <property type="project" value="GO_Central"/>
</dbReference>
<dbReference type="GO" id="GO:0005524">
    <property type="term" value="F:ATP binding"/>
    <property type="evidence" value="ECO:0007669"/>
    <property type="project" value="UniProtKB-KW"/>
</dbReference>
<dbReference type="AlphaFoldDB" id="G7LFB5"/>
<evidence type="ECO:0000313" key="10">
    <source>
        <dbReference type="EMBL" id="AET02283.1"/>
    </source>
</evidence>
<accession>G7LFB5</accession>
<dbReference type="InterPro" id="IPR013083">
    <property type="entry name" value="Znf_RING/FYVE/PHD"/>
</dbReference>
<dbReference type="InterPro" id="IPR027417">
    <property type="entry name" value="P-loop_NTPase"/>
</dbReference>
<reference evidence="10 12" key="2">
    <citation type="journal article" date="2014" name="BMC Genomics">
        <title>An improved genome release (version Mt4.0) for the model legume Medicago truncatula.</title>
        <authorList>
            <person name="Tang H."/>
            <person name="Krishnakumar V."/>
            <person name="Bidwell S."/>
            <person name="Rosen B."/>
            <person name="Chan A."/>
            <person name="Zhou S."/>
            <person name="Gentzbittel L."/>
            <person name="Childs K.L."/>
            <person name="Yandell M."/>
            <person name="Gundlach H."/>
            <person name="Mayer K.F."/>
            <person name="Schwartz D.C."/>
            <person name="Town C.D."/>
        </authorList>
    </citation>
    <scope>GENOME REANNOTATION</scope>
    <source>
        <strain evidence="11 12">cv. Jemalong A17</strain>
    </source>
</reference>
<dbReference type="SUPFAM" id="SSF57850">
    <property type="entry name" value="RING/U-box"/>
    <property type="match status" value="1"/>
</dbReference>
<dbReference type="GO" id="GO:0005634">
    <property type="term" value="C:nucleus"/>
    <property type="evidence" value="ECO:0000318"/>
    <property type="project" value="GO_Central"/>
</dbReference>
<keyword evidence="3 8" id="KW-0863">Zinc-finger</keyword>
<protein>
    <submittedName>
        <fullName evidence="10">Zinc finger, C3HC4 type (RING finger) protein</fullName>
    </submittedName>
</protein>
<dbReference type="InterPro" id="IPR050628">
    <property type="entry name" value="SNF2_RAD54_helicase_TF"/>
</dbReference>
<evidence type="ECO:0000313" key="12">
    <source>
        <dbReference type="Proteomes" id="UP000002051"/>
    </source>
</evidence>
<evidence type="ECO:0000256" key="2">
    <source>
        <dbReference type="ARBA" id="ARBA00022741"/>
    </source>
</evidence>
<evidence type="ECO:0000256" key="7">
    <source>
        <dbReference type="ARBA" id="ARBA00022840"/>
    </source>
</evidence>
<reference evidence="10 12" key="1">
    <citation type="journal article" date="2011" name="Nature">
        <title>The Medicago genome provides insight into the evolution of rhizobial symbioses.</title>
        <authorList>
            <person name="Young N.D."/>
            <person name="Debelle F."/>
            <person name="Oldroyd G.E."/>
            <person name="Geurts R."/>
            <person name="Cannon S.B."/>
            <person name="Udvardi M.K."/>
            <person name="Benedito V.A."/>
            <person name="Mayer K.F."/>
            <person name="Gouzy J."/>
            <person name="Schoof H."/>
            <person name="Van de Peer Y."/>
            <person name="Proost S."/>
            <person name="Cook D.R."/>
            <person name="Meyers B.C."/>
            <person name="Spannagl M."/>
            <person name="Cheung F."/>
            <person name="De Mita S."/>
            <person name="Krishnakumar V."/>
            <person name="Gundlach H."/>
            <person name="Zhou S."/>
            <person name="Mudge J."/>
            <person name="Bharti A.K."/>
            <person name="Murray J.D."/>
            <person name="Naoumkina M.A."/>
            <person name="Rosen B."/>
            <person name="Silverstein K.A."/>
            <person name="Tang H."/>
            <person name="Rombauts S."/>
            <person name="Zhao P.X."/>
            <person name="Zhou P."/>
            <person name="Barbe V."/>
            <person name="Bardou P."/>
            <person name="Bechner M."/>
            <person name="Bellec A."/>
            <person name="Berger A."/>
            <person name="Berges H."/>
            <person name="Bidwell S."/>
            <person name="Bisseling T."/>
            <person name="Choisne N."/>
            <person name="Couloux A."/>
            <person name="Denny R."/>
            <person name="Deshpande S."/>
            <person name="Dai X."/>
            <person name="Doyle J.J."/>
            <person name="Dudez A.M."/>
            <person name="Farmer A.D."/>
            <person name="Fouteau S."/>
            <person name="Franken C."/>
            <person name="Gibelin C."/>
            <person name="Gish J."/>
            <person name="Goldstein S."/>
            <person name="Gonzalez A.J."/>
            <person name="Green P.J."/>
            <person name="Hallab A."/>
            <person name="Hartog M."/>
            <person name="Hua A."/>
            <person name="Humphray S.J."/>
            <person name="Jeong D.H."/>
            <person name="Jing Y."/>
            <person name="Jocker A."/>
            <person name="Kenton S.M."/>
            <person name="Kim D.J."/>
            <person name="Klee K."/>
            <person name="Lai H."/>
            <person name="Lang C."/>
            <person name="Lin S."/>
            <person name="Macmil S.L."/>
            <person name="Magdelenat G."/>
            <person name="Matthews L."/>
            <person name="McCorrison J."/>
            <person name="Monaghan E.L."/>
            <person name="Mun J.H."/>
            <person name="Najar F.Z."/>
            <person name="Nicholson C."/>
            <person name="Noirot C."/>
            <person name="O'Bleness M."/>
            <person name="Paule C.R."/>
            <person name="Poulain J."/>
            <person name="Prion F."/>
            <person name="Qin B."/>
            <person name="Qu C."/>
            <person name="Retzel E.F."/>
            <person name="Riddle C."/>
            <person name="Sallet E."/>
            <person name="Samain S."/>
            <person name="Samson N."/>
            <person name="Sanders I."/>
            <person name="Saurat O."/>
            <person name="Scarpelli C."/>
            <person name="Schiex T."/>
            <person name="Segurens B."/>
            <person name="Severin A.J."/>
            <person name="Sherrier D.J."/>
            <person name="Shi R."/>
            <person name="Sims S."/>
            <person name="Singer S.R."/>
            <person name="Sinharoy S."/>
            <person name="Sterck L."/>
            <person name="Viollet A."/>
            <person name="Wang B.B."/>
            <person name="Wang K."/>
            <person name="Wang M."/>
            <person name="Wang X."/>
            <person name="Warfsmann J."/>
            <person name="Weissenbach J."/>
            <person name="White D.D."/>
            <person name="White J.D."/>
            <person name="Wiley G.B."/>
            <person name="Wincker P."/>
            <person name="Xing Y."/>
            <person name="Yang L."/>
            <person name="Yao Z."/>
            <person name="Ying F."/>
            <person name="Zhai J."/>
            <person name="Zhou L."/>
            <person name="Zuber A."/>
            <person name="Denarie J."/>
            <person name="Dixon R.A."/>
            <person name="May G.D."/>
            <person name="Schwartz D.C."/>
            <person name="Rogers J."/>
            <person name="Quetier F."/>
            <person name="Town C.D."/>
            <person name="Roe B.A."/>
        </authorList>
    </citation>
    <scope>NUCLEOTIDE SEQUENCE [LARGE SCALE GENOMIC DNA]</scope>
    <source>
        <strain evidence="10">A17</strain>
        <strain evidence="11 12">cv. Jemalong A17</strain>
    </source>
</reference>
<evidence type="ECO:0000256" key="3">
    <source>
        <dbReference type="ARBA" id="ARBA00022771"/>
    </source>
</evidence>
<name>G7LFB5_MEDTR</name>
<evidence type="ECO:0000256" key="4">
    <source>
        <dbReference type="ARBA" id="ARBA00022801"/>
    </source>
</evidence>
<gene>
    <name evidence="10" type="ordered locus">MTR_8g038520</name>
</gene>
<dbReference type="SUPFAM" id="SSF52540">
    <property type="entry name" value="P-loop containing nucleoside triphosphate hydrolases"/>
    <property type="match status" value="1"/>
</dbReference>
<dbReference type="GO" id="GO:0006281">
    <property type="term" value="P:DNA repair"/>
    <property type="evidence" value="ECO:0000318"/>
    <property type="project" value="GO_Central"/>
</dbReference>
<keyword evidence="5" id="KW-0347">Helicase</keyword>
<dbReference type="HOGENOM" id="CLU_797812_0_0_1"/>
<dbReference type="Gene3D" id="3.40.50.300">
    <property type="entry name" value="P-loop containing nucleotide triphosphate hydrolases"/>
    <property type="match status" value="1"/>
</dbReference>
<keyword evidence="6" id="KW-0862">Zinc</keyword>
<dbReference type="EnsemblPlants" id="AET02283">
    <property type="protein sequence ID" value="AET02283"/>
    <property type="gene ID" value="MTR_8g038520"/>
</dbReference>
<dbReference type="eggNOG" id="KOG1001">
    <property type="taxonomic scope" value="Eukaryota"/>
</dbReference>
<evidence type="ECO:0000256" key="6">
    <source>
        <dbReference type="ARBA" id="ARBA00022833"/>
    </source>
</evidence>
<dbReference type="PANTHER" id="PTHR45626">
    <property type="entry name" value="TRANSCRIPTION TERMINATION FACTOR 2-RELATED"/>
    <property type="match status" value="1"/>
</dbReference>
<keyword evidence="7" id="KW-0067">ATP-binding</keyword>
<sequence>MVLPKLRKLCVHFVVYNRSIDEFSSDAFPREIEYQDVSTNINLQSILTRKVLQEKVQCSICLSTPSHAVITGCTHVFCQKCIRKWFTSGKKSKDPTTCPYCRGLLALNDMFSETKPTTKLEILMQLLREDTSTKSKSVIFTRYTCIVIFFLLHLRLAGFKTLSCTTNTLPYCENTIKEFENIDGPVVLLVDFQSSRRHRFTINAACRVFLLDACRKSIKEELVACVTQPLCVLRLISQNTIEDKILSLKESFSQTETFDFYDKEILRYILLIIVVCHNLVMVIHDRGSDIIIRAVNAAAAAREYRLQRWSAYLDKCNMVIGPRGINYHLGVISTDEFGSVLEICYNYS</sequence>
<dbReference type="PANTHER" id="PTHR45626:SF17">
    <property type="entry name" value="HELICASE-LIKE TRANSCRIPTION FACTOR"/>
    <property type="match status" value="1"/>
</dbReference>
<dbReference type="GO" id="GO:0016787">
    <property type="term" value="F:hydrolase activity"/>
    <property type="evidence" value="ECO:0007669"/>
    <property type="project" value="UniProtKB-KW"/>
</dbReference>
<proteinExistence type="predicted"/>
<evidence type="ECO:0000259" key="9">
    <source>
        <dbReference type="PROSITE" id="PS50089"/>
    </source>
</evidence>
<keyword evidence="2" id="KW-0547">Nucleotide-binding</keyword>
<dbReference type="EMBL" id="CM001224">
    <property type="protein sequence ID" value="AET02283.1"/>
    <property type="molecule type" value="Genomic_DNA"/>
</dbReference>
<dbReference type="PROSITE" id="PS50089">
    <property type="entry name" value="ZF_RING_2"/>
    <property type="match status" value="1"/>
</dbReference>
<dbReference type="SMART" id="SM00184">
    <property type="entry name" value="RING"/>
    <property type="match status" value="1"/>
</dbReference>
<dbReference type="Gene3D" id="3.30.40.10">
    <property type="entry name" value="Zinc/RING finger domain, C3HC4 (zinc finger)"/>
    <property type="match status" value="1"/>
</dbReference>